<dbReference type="GO" id="GO:0051539">
    <property type="term" value="F:4 iron, 4 sulfur cluster binding"/>
    <property type="evidence" value="ECO:0007669"/>
    <property type="project" value="UniProtKB-KW"/>
</dbReference>
<keyword evidence="4" id="KW-0411">Iron-sulfur</keyword>
<dbReference type="GO" id="GO:0046872">
    <property type="term" value="F:metal ion binding"/>
    <property type="evidence" value="ECO:0007669"/>
    <property type="project" value="UniProtKB-KW"/>
</dbReference>
<dbReference type="EMBL" id="QJJS01000004">
    <property type="protein sequence ID" value="PXW97418.1"/>
    <property type="molecule type" value="Genomic_DNA"/>
</dbReference>
<dbReference type="PROSITE" id="PS00198">
    <property type="entry name" value="4FE4S_FER_1"/>
    <property type="match status" value="2"/>
</dbReference>
<keyword evidence="1" id="KW-0004">4Fe-4S</keyword>
<dbReference type="Proteomes" id="UP000247811">
    <property type="component" value="Unassembled WGS sequence"/>
</dbReference>
<accession>A0A318H209</accession>
<dbReference type="Pfam" id="PF14697">
    <property type="entry name" value="Fer4_21"/>
    <property type="match status" value="1"/>
</dbReference>
<name>A0A318H209_9BURK</name>
<proteinExistence type="predicted"/>
<evidence type="ECO:0000313" key="8">
    <source>
        <dbReference type="Proteomes" id="UP000247811"/>
    </source>
</evidence>
<feature type="domain" description="4Fe-4S ferredoxin-type" evidence="6">
    <location>
        <begin position="34"/>
        <end position="63"/>
    </location>
</feature>
<feature type="domain" description="4Fe-4S ferredoxin-type" evidence="6">
    <location>
        <begin position="67"/>
        <end position="97"/>
    </location>
</feature>
<evidence type="ECO:0000256" key="4">
    <source>
        <dbReference type="ARBA" id="ARBA00023014"/>
    </source>
</evidence>
<dbReference type="InterPro" id="IPR017896">
    <property type="entry name" value="4Fe4S_Fe-S-bd"/>
</dbReference>
<dbReference type="PANTHER" id="PTHR43687">
    <property type="entry name" value="ADENYLYLSULFATE REDUCTASE, BETA SUBUNIT"/>
    <property type="match status" value="1"/>
</dbReference>
<keyword evidence="2" id="KW-0479">Metal-binding</keyword>
<dbReference type="PANTHER" id="PTHR43687:SF1">
    <property type="entry name" value="FERREDOXIN III"/>
    <property type="match status" value="1"/>
</dbReference>
<keyword evidence="3" id="KW-0408">Iron</keyword>
<organism evidence="7 8">
    <name type="scientific">Sphaerotilus hippei</name>
    <dbReference type="NCBI Taxonomy" id="744406"/>
    <lineage>
        <taxon>Bacteria</taxon>
        <taxon>Pseudomonadati</taxon>
        <taxon>Pseudomonadota</taxon>
        <taxon>Betaproteobacteria</taxon>
        <taxon>Burkholderiales</taxon>
        <taxon>Sphaerotilaceae</taxon>
        <taxon>Sphaerotilus</taxon>
    </lineage>
</organism>
<evidence type="ECO:0000259" key="6">
    <source>
        <dbReference type="PROSITE" id="PS51379"/>
    </source>
</evidence>
<evidence type="ECO:0000256" key="2">
    <source>
        <dbReference type="ARBA" id="ARBA00022723"/>
    </source>
</evidence>
<evidence type="ECO:0000256" key="3">
    <source>
        <dbReference type="ARBA" id="ARBA00023004"/>
    </source>
</evidence>
<dbReference type="InterPro" id="IPR050572">
    <property type="entry name" value="Fe-S_Ferredoxin"/>
</dbReference>
<dbReference type="Gene3D" id="3.30.70.20">
    <property type="match status" value="2"/>
</dbReference>
<comment type="caution">
    <text evidence="7">The sequence shown here is derived from an EMBL/GenBank/DDBJ whole genome shotgun (WGS) entry which is preliminary data.</text>
</comment>
<reference evidence="7 8" key="1">
    <citation type="submission" date="2018-05" db="EMBL/GenBank/DDBJ databases">
        <title>Genomic Encyclopedia of Type Strains, Phase IV (KMG-IV): sequencing the most valuable type-strain genomes for metagenomic binning, comparative biology and taxonomic classification.</title>
        <authorList>
            <person name="Goeker M."/>
        </authorList>
    </citation>
    <scope>NUCLEOTIDE SEQUENCE [LARGE SCALE GENOMIC DNA]</scope>
    <source>
        <strain evidence="7 8">DSM 566</strain>
    </source>
</reference>
<dbReference type="SUPFAM" id="SSF54862">
    <property type="entry name" value="4Fe-4S ferredoxins"/>
    <property type="match status" value="1"/>
</dbReference>
<dbReference type="InterPro" id="IPR017900">
    <property type="entry name" value="4Fe4S_Fe_S_CS"/>
</dbReference>
<keyword evidence="8" id="KW-1185">Reference proteome</keyword>
<feature type="region of interest" description="Disordered" evidence="5">
    <location>
        <begin position="1"/>
        <end position="36"/>
    </location>
</feature>
<protein>
    <submittedName>
        <fullName evidence="7">4Fe-4S dicluster protein</fullName>
    </submittedName>
</protein>
<dbReference type="PROSITE" id="PS51379">
    <property type="entry name" value="4FE4S_FER_2"/>
    <property type="match status" value="2"/>
</dbReference>
<evidence type="ECO:0000313" key="7">
    <source>
        <dbReference type="EMBL" id="PXW97418.1"/>
    </source>
</evidence>
<evidence type="ECO:0000256" key="1">
    <source>
        <dbReference type="ARBA" id="ARBA00022485"/>
    </source>
</evidence>
<dbReference type="AlphaFoldDB" id="A0A318H209"/>
<evidence type="ECO:0000256" key="5">
    <source>
        <dbReference type="SAM" id="MobiDB-lite"/>
    </source>
</evidence>
<gene>
    <name evidence="7" type="ORF">C7444_10419</name>
</gene>
<sequence length="104" mass="10843">MTASPPGLPRPVADPMTAGPPGAADPAASRRSGRLPSIDPDRCTGCGWCVASCEPHLLSLETVRWKKSAVLDEPQRCTGCSDCAVKCPFRAITMRRPATAGPPG</sequence>
<dbReference type="RefSeq" id="WP_310732620.1">
    <property type="nucleotide sequence ID" value="NZ_QJJS01000004.1"/>
</dbReference>
<feature type="compositionally biased region" description="Low complexity" evidence="5">
    <location>
        <begin position="19"/>
        <end position="30"/>
    </location>
</feature>